<proteinExistence type="predicted"/>
<dbReference type="EMBL" id="BEYU01000104">
    <property type="protein sequence ID" value="GBG31707.1"/>
    <property type="molecule type" value="Genomic_DNA"/>
</dbReference>
<keyword evidence="3" id="KW-0040">ANK repeat</keyword>
<evidence type="ECO:0000259" key="5">
    <source>
        <dbReference type="PROSITE" id="PS50003"/>
    </source>
</evidence>
<dbReference type="PANTHER" id="PTHR23180">
    <property type="entry name" value="CENTAURIN/ARF"/>
    <property type="match status" value="1"/>
</dbReference>
<dbReference type="SMART" id="SM00233">
    <property type="entry name" value="PH"/>
    <property type="match status" value="1"/>
</dbReference>
<dbReference type="GO" id="GO:0046872">
    <property type="term" value="F:metal ion binding"/>
    <property type="evidence" value="ECO:0007669"/>
    <property type="project" value="UniProtKB-KW"/>
</dbReference>
<keyword evidence="7" id="KW-1185">Reference proteome</keyword>
<dbReference type="Gene3D" id="1.25.40.20">
    <property type="entry name" value="Ankyrin repeat-containing domain"/>
    <property type="match status" value="1"/>
</dbReference>
<evidence type="ECO:0000256" key="1">
    <source>
        <dbReference type="ARBA" id="ARBA00022723"/>
    </source>
</evidence>
<sequence length="476" mass="50902">MQGFPSSDGAFGQEAQQRGLGGAGAQAFVQGASRQQQEQQQQQQQAQRRVPIGVRAPWEKACTFEGPMLKKSEWLKNWNSRYFRIRGRTLCYYESQTSKIARGEIPLIGAQVALVSVPDQSKRFTLQIRTAKNQDLIFCALSEEDRQNWISQIQTAIRSPPRLQASKRNNATGATTALASSAQGGAGAFSATSATATTPPSAGPGGAPDAEACSTATIEEDEVDFETEQGEKTDAARSSQDNHDVVDDDESLDGTRLSHRYPENFVPPPPPPDADDPLSYLLDVPAPALTSSRAGSPRARGGRHAAGKAGKAKPRVPARQPVQRTSSGEAMQRMNNLSIAADANESGAMDSDAAAMRNAVKAGDLSLVERILSSNPTLATAKDGQNVSVLHLAAMFKREDICMRLLAAGADPTLEDASGETPLSMAPISTANRMRQYQQEHSSNRVVENVATTRLSAATNAASYAPDSYDETTDVV</sequence>
<feature type="repeat" description="ANK" evidence="3">
    <location>
        <begin position="385"/>
        <end position="417"/>
    </location>
</feature>
<keyword evidence="2" id="KW-0862">Zinc</keyword>
<dbReference type="InParanoid" id="A0A2R5GLF4"/>
<feature type="compositionally biased region" description="Low complexity" evidence="4">
    <location>
        <begin position="190"/>
        <end position="200"/>
    </location>
</feature>
<dbReference type="InterPro" id="IPR045258">
    <property type="entry name" value="ACAP1/2/3-like"/>
</dbReference>
<dbReference type="Proteomes" id="UP000241890">
    <property type="component" value="Unassembled WGS sequence"/>
</dbReference>
<dbReference type="SUPFAM" id="SSF50729">
    <property type="entry name" value="PH domain-like"/>
    <property type="match status" value="1"/>
</dbReference>
<dbReference type="CDD" id="cd00821">
    <property type="entry name" value="PH"/>
    <property type="match status" value="1"/>
</dbReference>
<name>A0A2R5GLF4_9STRA</name>
<dbReference type="AlphaFoldDB" id="A0A2R5GLF4"/>
<feature type="domain" description="PH" evidence="5">
    <location>
        <begin position="61"/>
        <end position="158"/>
    </location>
</feature>
<dbReference type="GO" id="GO:0005096">
    <property type="term" value="F:GTPase activator activity"/>
    <property type="evidence" value="ECO:0007669"/>
    <property type="project" value="InterPro"/>
</dbReference>
<evidence type="ECO:0000256" key="4">
    <source>
        <dbReference type="SAM" id="MobiDB-lite"/>
    </source>
</evidence>
<keyword evidence="1" id="KW-0479">Metal-binding</keyword>
<evidence type="ECO:0000313" key="6">
    <source>
        <dbReference type="EMBL" id="GBG31707.1"/>
    </source>
</evidence>
<protein>
    <submittedName>
        <fullName evidence="6">Pleckstrin-2</fullName>
    </submittedName>
</protein>
<feature type="region of interest" description="Disordered" evidence="4">
    <location>
        <begin position="190"/>
        <end position="212"/>
    </location>
</feature>
<dbReference type="OrthoDB" id="195446at2759"/>
<reference evidence="6 7" key="1">
    <citation type="submission" date="2017-12" db="EMBL/GenBank/DDBJ databases">
        <title>Sequencing, de novo assembly and annotation of complete genome of a new Thraustochytrid species, strain FCC1311.</title>
        <authorList>
            <person name="Sedici K."/>
            <person name="Godart F."/>
            <person name="Aiese Cigliano R."/>
            <person name="Sanseverino W."/>
            <person name="Barakat M."/>
            <person name="Ortet P."/>
            <person name="Marechal E."/>
            <person name="Cagnac O."/>
            <person name="Amato A."/>
        </authorList>
    </citation>
    <scope>NUCLEOTIDE SEQUENCE [LARGE SCALE GENOMIC DNA]</scope>
</reference>
<dbReference type="Pfam" id="PF00169">
    <property type="entry name" value="PH"/>
    <property type="match status" value="1"/>
</dbReference>
<gene>
    <name evidence="6" type="ORF">FCC1311_079322</name>
</gene>
<dbReference type="InterPro" id="IPR011993">
    <property type="entry name" value="PH-like_dom_sf"/>
</dbReference>
<feature type="compositionally biased region" description="Basic residues" evidence="4">
    <location>
        <begin position="300"/>
        <end position="316"/>
    </location>
</feature>
<feature type="region of interest" description="Disordered" evidence="4">
    <location>
        <begin position="224"/>
        <end position="330"/>
    </location>
</feature>
<evidence type="ECO:0000313" key="7">
    <source>
        <dbReference type="Proteomes" id="UP000241890"/>
    </source>
</evidence>
<evidence type="ECO:0000256" key="3">
    <source>
        <dbReference type="PROSITE-ProRule" id="PRU00023"/>
    </source>
</evidence>
<dbReference type="InterPro" id="IPR001849">
    <property type="entry name" value="PH_domain"/>
</dbReference>
<dbReference type="PROSITE" id="PS50088">
    <property type="entry name" value="ANK_REPEAT"/>
    <property type="match status" value="1"/>
</dbReference>
<feature type="region of interest" description="Disordered" evidence="4">
    <location>
        <begin position="1"/>
        <end position="50"/>
    </location>
</feature>
<organism evidence="6 7">
    <name type="scientific">Hondaea fermentalgiana</name>
    <dbReference type="NCBI Taxonomy" id="2315210"/>
    <lineage>
        <taxon>Eukaryota</taxon>
        <taxon>Sar</taxon>
        <taxon>Stramenopiles</taxon>
        <taxon>Bigyra</taxon>
        <taxon>Labyrinthulomycetes</taxon>
        <taxon>Thraustochytrida</taxon>
        <taxon>Thraustochytriidae</taxon>
        <taxon>Hondaea</taxon>
    </lineage>
</organism>
<dbReference type="Pfam" id="PF00023">
    <property type="entry name" value="Ank"/>
    <property type="match status" value="1"/>
</dbReference>
<feature type="compositionally biased region" description="Basic and acidic residues" evidence="4">
    <location>
        <begin position="229"/>
        <end position="245"/>
    </location>
</feature>
<dbReference type="SUPFAM" id="SSF48403">
    <property type="entry name" value="Ankyrin repeat"/>
    <property type="match status" value="1"/>
</dbReference>
<feature type="compositionally biased region" description="Low complexity" evidence="4">
    <location>
        <begin position="25"/>
        <end position="47"/>
    </location>
</feature>
<dbReference type="InterPro" id="IPR036770">
    <property type="entry name" value="Ankyrin_rpt-contain_sf"/>
</dbReference>
<comment type="caution">
    <text evidence="6">The sequence shown here is derived from an EMBL/GenBank/DDBJ whole genome shotgun (WGS) entry which is preliminary data.</text>
</comment>
<dbReference type="PANTHER" id="PTHR23180:SF160">
    <property type="entry name" value="ADP-RIBOSYLATION FACTOR GTPASE-ACTIVATING PROTEIN EFFECTOR PROTEIN 1"/>
    <property type="match status" value="1"/>
</dbReference>
<dbReference type="Gene3D" id="2.30.29.30">
    <property type="entry name" value="Pleckstrin-homology domain (PH domain)/Phosphotyrosine-binding domain (PTB)"/>
    <property type="match status" value="1"/>
</dbReference>
<evidence type="ECO:0000256" key="2">
    <source>
        <dbReference type="ARBA" id="ARBA00022833"/>
    </source>
</evidence>
<accession>A0A2R5GLF4</accession>
<dbReference type="PROSITE" id="PS50003">
    <property type="entry name" value="PH_DOMAIN"/>
    <property type="match status" value="1"/>
</dbReference>
<dbReference type="InterPro" id="IPR002110">
    <property type="entry name" value="Ankyrin_rpt"/>
</dbReference>